<evidence type="ECO:0000313" key="2">
    <source>
        <dbReference type="Proteomes" id="UP000051461"/>
    </source>
</evidence>
<reference evidence="1 2" key="1">
    <citation type="journal article" date="2015" name="Genome Announc.">
        <title>Expanding the biotechnology potential of lactobacilli through comparative genomics of 213 strains and associated genera.</title>
        <authorList>
            <person name="Sun Z."/>
            <person name="Harris H.M."/>
            <person name="McCann A."/>
            <person name="Guo C."/>
            <person name="Argimon S."/>
            <person name="Zhang W."/>
            <person name="Yang X."/>
            <person name="Jeffery I.B."/>
            <person name="Cooney J.C."/>
            <person name="Kagawa T.F."/>
            <person name="Liu W."/>
            <person name="Song Y."/>
            <person name="Salvetti E."/>
            <person name="Wrobel A."/>
            <person name="Rasinkangas P."/>
            <person name="Parkhill J."/>
            <person name="Rea M.C."/>
            <person name="O'Sullivan O."/>
            <person name="Ritari J."/>
            <person name="Douillard F.P."/>
            <person name="Paul Ross R."/>
            <person name="Yang R."/>
            <person name="Briner A.E."/>
            <person name="Felis G.E."/>
            <person name="de Vos W.M."/>
            <person name="Barrangou R."/>
            <person name="Klaenhammer T.R."/>
            <person name="Caufield P.W."/>
            <person name="Cui Y."/>
            <person name="Zhang H."/>
            <person name="O'Toole P.W."/>
        </authorList>
    </citation>
    <scope>NUCLEOTIDE SEQUENCE [LARGE SCALE GENOMIC DNA]</scope>
    <source>
        <strain evidence="1 2">DSM 20003</strain>
    </source>
</reference>
<proteinExistence type="predicted"/>
<dbReference type="Proteomes" id="UP000051461">
    <property type="component" value="Unassembled WGS sequence"/>
</dbReference>
<name>A0A0R1H823_9LACO</name>
<dbReference type="AlphaFoldDB" id="A0A0R1H823"/>
<comment type="caution">
    <text evidence="1">The sequence shown here is derived from an EMBL/GenBank/DDBJ whole genome shotgun (WGS) entry which is preliminary data.</text>
</comment>
<sequence length="773" mass="79327">MTTVGTDLINQAIVNNTKMQFLRVIGSSTVYTADQLATLDDATITGASHNQDGHVSNVTRKDKTTIATELVLDGSNVKADYQLNTILILATVDGKDHLFAALKANQAQYMNAYDGNEAVNLQVNCSFKIANTDHVDITVDSAGTLTVDDYNRLHDYTDKVGKDTGAAANSYTDSKVAAASSAAIAANIGEAAARSAADSVASASLAAEVKARAAADTTNSTAASSAAASLATQITNNKSTFNTYLSAANSSAASMAAAITANSTAANSAVAAEAAARTKADTTEVTARSAADASLASSVAANTSAIAATSTAAKSYAASAATSAAGVGTTAANSAAASAKAAVTAESTARNNAVVAETNARSSADAGLQSQITANKTAASNAQIAANNAQSTANGKVTAGASAIAANTDLNAVQTVGFYSSSAAVTPTLKNCPLATGTLGLTVLKLADIFQFLVEYSSGSRRTQFRELISGTWTAWQSFAQLEANQTFTGKQIFAQAPQTTLAKNTTPRAITQFDVGNGQKSPIVAVAGSDANGDAIVYGAGGGLTIVGAGEAALTYLNDVVGKTMPSNLTAVTSVQDETLIMASDSATRIITNFQNNDTAAKEFRLDTNGAFWAPGGVYSNNQAVATQQWVNTNMSNALALKADMYDSGEVTAGITLLNGGKWSGTDVAQVGRYRIVKVGKNYLITCTGSIMGFTVTHKAMFSLPANVPWPTSSFLNSFVQEIGDGGYHTANWTTYSGAAPTFGVDSLSESPTATMPFHFHFMWWAPNGWTP</sequence>
<accession>A0A0R1H823</accession>
<dbReference type="STRING" id="1423726.FC07_GL002536"/>
<dbReference type="CDD" id="cd19958">
    <property type="entry name" value="pyocin_knob"/>
    <property type="match status" value="1"/>
</dbReference>
<gene>
    <name evidence="1" type="ORF">FC07_GL002536</name>
</gene>
<organism evidence="1 2">
    <name type="scientific">Loigolactobacillus bifermentans DSM 20003</name>
    <dbReference type="NCBI Taxonomy" id="1423726"/>
    <lineage>
        <taxon>Bacteria</taxon>
        <taxon>Bacillati</taxon>
        <taxon>Bacillota</taxon>
        <taxon>Bacilli</taxon>
        <taxon>Lactobacillales</taxon>
        <taxon>Lactobacillaceae</taxon>
        <taxon>Loigolactobacillus</taxon>
    </lineage>
</organism>
<keyword evidence="2" id="KW-1185">Reference proteome</keyword>
<evidence type="ECO:0000313" key="1">
    <source>
        <dbReference type="EMBL" id="KRK40787.1"/>
    </source>
</evidence>
<dbReference type="EMBL" id="AZDA01000003">
    <property type="protein sequence ID" value="KRK40787.1"/>
    <property type="molecule type" value="Genomic_DNA"/>
</dbReference>
<protein>
    <submittedName>
        <fullName evidence="1">Uncharacterized protein</fullName>
    </submittedName>
</protein>
<dbReference type="PATRIC" id="fig|1423726.3.peg.2631"/>